<keyword evidence="2" id="KW-1185">Reference proteome</keyword>
<feature type="non-terminal residue" evidence="1">
    <location>
        <position position="1"/>
    </location>
</feature>
<comment type="caution">
    <text evidence="1">The sequence shown here is derived from an EMBL/GenBank/DDBJ whole genome shotgun (WGS) entry which is preliminary data.</text>
</comment>
<dbReference type="EMBL" id="CAJVQB010138005">
    <property type="protein sequence ID" value="CAG8854443.1"/>
    <property type="molecule type" value="Genomic_DNA"/>
</dbReference>
<accession>A0ABN7XJ97</accession>
<protein>
    <submittedName>
        <fullName evidence="1">29236_t:CDS:1</fullName>
    </submittedName>
</protein>
<name>A0ABN7XJ97_GIGMA</name>
<reference evidence="1 2" key="1">
    <citation type="submission" date="2021-06" db="EMBL/GenBank/DDBJ databases">
        <authorList>
            <person name="Kallberg Y."/>
            <person name="Tangrot J."/>
            <person name="Rosling A."/>
        </authorList>
    </citation>
    <scope>NUCLEOTIDE SEQUENCE [LARGE SCALE GENOMIC DNA]</scope>
    <source>
        <strain evidence="1 2">120-4 pot B 10/14</strain>
    </source>
</reference>
<evidence type="ECO:0000313" key="1">
    <source>
        <dbReference type="EMBL" id="CAG8854443.1"/>
    </source>
</evidence>
<evidence type="ECO:0000313" key="2">
    <source>
        <dbReference type="Proteomes" id="UP000789901"/>
    </source>
</evidence>
<proteinExistence type="predicted"/>
<dbReference type="Proteomes" id="UP000789901">
    <property type="component" value="Unassembled WGS sequence"/>
</dbReference>
<sequence>KRLIEVKADCKPNYTEENIVYLPSYIQPTTTQEKENIVYLPSYIQLTTVPEKKNSSSLTPITK</sequence>
<gene>
    <name evidence="1" type="ORF">GMARGA_LOCUS43264</name>
</gene>
<organism evidence="1 2">
    <name type="scientific">Gigaspora margarita</name>
    <dbReference type="NCBI Taxonomy" id="4874"/>
    <lineage>
        <taxon>Eukaryota</taxon>
        <taxon>Fungi</taxon>
        <taxon>Fungi incertae sedis</taxon>
        <taxon>Mucoromycota</taxon>
        <taxon>Glomeromycotina</taxon>
        <taxon>Glomeromycetes</taxon>
        <taxon>Diversisporales</taxon>
        <taxon>Gigasporaceae</taxon>
        <taxon>Gigaspora</taxon>
    </lineage>
</organism>
<feature type="non-terminal residue" evidence="1">
    <location>
        <position position="63"/>
    </location>
</feature>